<dbReference type="STRING" id="106654.B7L44_13130"/>
<evidence type="ECO:0000256" key="3">
    <source>
        <dbReference type="ARBA" id="ARBA00023136"/>
    </source>
</evidence>
<feature type="domain" description="Major facilitator superfamily (MFS) profile" evidence="4">
    <location>
        <begin position="9"/>
        <end position="388"/>
    </location>
</feature>
<dbReference type="Gene3D" id="1.20.1250.20">
    <property type="entry name" value="MFS general substrate transporter like domains"/>
    <property type="match status" value="2"/>
</dbReference>
<dbReference type="InterPro" id="IPR011701">
    <property type="entry name" value="MFS"/>
</dbReference>
<protein>
    <recommendedName>
        <fullName evidence="4">Major facilitator superfamily (MFS) profile domain-containing protein</fullName>
    </recommendedName>
</protein>
<dbReference type="PANTHER" id="PTHR23523">
    <property type="match status" value="1"/>
</dbReference>
<keyword evidence="1" id="KW-0812">Transmembrane</keyword>
<dbReference type="AlphaFoldDB" id="A0A241YLR7"/>
<proteinExistence type="predicted"/>
<evidence type="ECO:0000259" key="4">
    <source>
        <dbReference type="PROSITE" id="PS50850"/>
    </source>
</evidence>
<organism evidence="5 6">
    <name type="scientific">Acinetobacter nosocomialis</name>
    <dbReference type="NCBI Taxonomy" id="106654"/>
    <lineage>
        <taxon>Bacteria</taxon>
        <taxon>Pseudomonadati</taxon>
        <taxon>Pseudomonadota</taxon>
        <taxon>Gammaproteobacteria</taxon>
        <taxon>Moraxellales</taxon>
        <taxon>Moraxellaceae</taxon>
        <taxon>Acinetobacter</taxon>
        <taxon>Acinetobacter calcoaceticus/baumannii complex</taxon>
    </lineage>
</organism>
<dbReference type="InterPro" id="IPR052524">
    <property type="entry name" value="MFS_Cyanate_Porter"/>
</dbReference>
<evidence type="ECO:0000256" key="2">
    <source>
        <dbReference type="ARBA" id="ARBA00022989"/>
    </source>
</evidence>
<keyword evidence="3" id="KW-0472">Membrane</keyword>
<evidence type="ECO:0000313" key="6">
    <source>
        <dbReference type="Proteomes" id="UP000027208"/>
    </source>
</evidence>
<evidence type="ECO:0000313" key="5">
    <source>
        <dbReference type="EMBL" id="KDM56193.1"/>
    </source>
</evidence>
<comment type="caution">
    <text evidence="5">The sequence shown here is derived from an EMBL/GenBank/DDBJ whole genome shotgun (WGS) entry which is preliminary data.</text>
</comment>
<dbReference type="Proteomes" id="UP000027208">
    <property type="component" value="Unassembled WGS sequence"/>
</dbReference>
<dbReference type="RefSeq" id="WP_004887806.1">
    <property type="nucleotide sequence ID" value="NZ_BKHG01000058.1"/>
</dbReference>
<dbReference type="SUPFAM" id="SSF103473">
    <property type="entry name" value="MFS general substrate transporter"/>
    <property type="match status" value="1"/>
</dbReference>
<gene>
    <name evidence="5" type="ORF">AE32_01381</name>
</gene>
<dbReference type="InterPro" id="IPR020846">
    <property type="entry name" value="MFS_dom"/>
</dbReference>
<dbReference type="Pfam" id="PF07690">
    <property type="entry name" value="MFS_1"/>
    <property type="match status" value="1"/>
</dbReference>
<dbReference type="GO" id="GO:0022857">
    <property type="term" value="F:transmembrane transporter activity"/>
    <property type="evidence" value="ECO:0007669"/>
    <property type="project" value="InterPro"/>
</dbReference>
<reference evidence="5 6" key="1">
    <citation type="submission" date="2014-04" db="EMBL/GenBank/DDBJ databases">
        <title>The Genome Sequence of Acinetobacter baumanii BIDMC 57.</title>
        <authorList>
            <consortium name="The Broad Institute Genomics Platform"/>
            <consortium name="The Broad Institute Genome Sequencing Center for Infectious Disease"/>
            <person name="Murphy C."/>
            <person name="Cosimi L."/>
            <person name="Cerqueira G."/>
            <person name="Feldgarden M."/>
            <person name="Earl A."/>
            <person name="Spencer M.D."/>
            <person name="Fodor A."/>
            <person name="Sautter R.L."/>
            <person name="Hung D."/>
            <person name="Onderdonk A.B."/>
            <person name="Ernst C."/>
            <person name="Delaney M."/>
            <person name="DuBois A."/>
            <person name="Young S.K."/>
            <person name="Zeng Q."/>
            <person name="Gargeya S."/>
            <person name="Abouelleil A."/>
            <person name="Alvarado L."/>
            <person name="Chapman S.B."/>
            <person name="Gainer-Dewar J."/>
            <person name="Goldberg J."/>
            <person name="Griggs A."/>
            <person name="Gujja S."/>
            <person name="Hansen M."/>
            <person name="Howarth C."/>
            <person name="Imamovic A."/>
            <person name="Larimer J."/>
            <person name="Pearson M."/>
            <person name="Poon T.W."/>
            <person name="Priest M."/>
            <person name="Roberts A."/>
            <person name="Saif S."/>
            <person name="Shea T."/>
            <person name="Sykes S."/>
            <person name="Wortman J."/>
            <person name="Nusbaum C."/>
            <person name="Birren B."/>
        </authorList>
    </citation>
    <scope>NUCLEOTIDE SEQUENCE [LARGE SCALE GENOMIC DNA]</scope>
    <source>
        <strain evidence="5 6">BIDMC 57</strain>
    </source>
</reference>
<dbReference type="PANTHER" id="PTHR23523:SF1">
    <property type="entry name" value="CYANATE TRANSPORT PROTEIN CYNX"/>
    <property type="match status" value="1"/>
</dbReference>
<dbReference type="PROSITE" id="PS50850">
    <property type="entry name" value="MFS"/>
    <property type="match status" value="1"/>
</dbReference>
<evidence type="ECO:0000256" key="1">
    <source>
        <dbReference type="ARBA" id="ARBA00022692"/>
    </source>
</evidence>
<sequence length="393" mass="41663">MNQSGASFARSMLIVTVALVGLNLRPFMTSIGPLVSSIRAGTGLSLQGIALLTLLPMMLMGVIAFIGPIVQSIVGERRVVLGALLTICIGCGLRFLFPTAEGLIISAVVIGLGVALIQAAFPGIIKREFSQHIGPMMGLYSAMLMGGGALGAWLAPVVSNIMGLWPVGLAFFALPAVLALISTFIFLPSIVSLNVSAAPVKTLLKKPRTWLLMLCFGLVNGGYSSVVAWLAPSFQDHGWSSGQSGKLLALLALSQAASALILPILARQYKDRRPWLWFTLFMQFAGFSGLAFVPEFASILWAICLGVGLGGCFALTLIVALDHFEEPSNAGALSALMQGGGFLLAAIPPWLVAALHDFTGTYKAGWIFHLCSVILVIVLVIRLAPKSYRKIRL</sequence>
<dbReference type="InterPro" id="IPR036259">
    <property type="entry name" value="MFS_trans_sf"/>
</dbReference>
<accession>A0A241YLR7</accession>
<keyword evidence="2" id="KW-1133">Transmembrane helix</keyword>
<dbReference type="EMBL" id="JMUI01000006">
    <property type="protein sequence ID" value="KDM56193.1"/>
    <property type="molecule type" value="Genomic_DNA"/>
</dbReference>
<name>A0A241YLR7_ACINO</name>
<dbReference type="NCBIfam" id="NF007256">
    <property type="entry name" value="PRK09705.1"/>
    <property type="match status" value="1"/>
</dbReference>